<dbReference type="AlphaFoldDB" id="A0A183VB68"/>
<reference evidence="1 2" key="2">
    <citation type="submission" date="2018-11" db="EMBL/GenBank/DDBJ databases">
        <authorList>
            <consortium name="Pathogen Informatics"/>
        </authorList>
    </citation>
    <scope>NUCLEOTIDE SEQUENCE [LARGE SCALE GENOMIC DNA]</scope>
</reference>
<evidence type="ECO:0000313" key="2">
    <source>
        <dbReference type="Proteomes" id="UP000050794"/>
    </source>
</evidence>
<proteinExistence type="predicted"/>
<organism evidence="2 3">
    <name type="scientific">Toxocara canis</name>
    <name type="common">Canine roundworm</name>
    <dbReference type="NCBI Taxonomy" id="6265"/>
    <lineage>
        <taxon>Eukaryota</taxon>
        <taxon>Metazoa</taxon>
        <taxon>Ecdysozoa</taxon>
        <taxon>Nematoda</taxon>
        <taxon>Chromadorea</taxon>
        <taxon>Rhabditida</taxon>
        <taxon>Spirurina</taxon>
        <taxon>Ascaridomorpha</taxon>
        <taxon>Ascaridoidea</taxon>
        <taxon>Toxocaridae</taxon>
        <taxon>Toxocara</taxon>
    </lineage>
</organism>
<sequence length="119" mass="12437">MNTSNSDVQMARSQDQILLSLSMNTRKDPNELKIDPIGCNGTSHLAVIAPPAAFTVPAPPAEAAEDRDVIQVSPSLIFGHELKHHSSGTGGLNCSSAEAMPAHISPSPPPGLPATVLMY</sequence>
<protein>
    <submittedName>
        <fullName evidence="1 3">Uncharacterized protein</fullName>
    </submittedName>
</protein>
<evidence type="ECO:0000313" key="1">
    <source>
        <dbReference type="EMBL" id="VDM49309.1"/>
    </source>
</evidence>
<dbReference type="EMBL" id="UYWY01025006">
    <property type="protein sequence ID" value="VDM49309.1"/>
    <property type="molecule type" value="Genomic_DNA"/>
</dbReference>
<dbReference type="Proteomes" id="UP000050794">
    <property type="component" value="Unassembled WGS sequence"/>
</dbReference>
<gene>
    <name evidence="1" type="ORF">TCNE_LOCUS17988</name>
</gene>
<reference evidence="3" key="1">
    <citation type="submission" date="2016-06" db="UniProtKB">
        <authorList>
            <consortium name="WormBaseParasite"/>
        </authorList>
    </citation>
    <scope>IDENTIFICATION</scope>
</reference>
<name>A0A183VB68_TOXCA</name>
<evidence type="ECO:0000313" key="3">
    <source>
        <dbReference type="WBParaSite" id="TCNE_0001799201-mRNA-1"/>
    </source>
</evidence>
<dbReference type="WBParaSite" id="TCNE_0001799201-mRNA-1">
    <property type="protein sequence ID" value="TCNE_0001799201-mRNA-1"/>
    <property type="gene ID" value="TCNE_0001799201"/>
</dbReference>
<keyword evidence="2" id="KW-1185">Reference proteome</keyword>
<accession>A0A183VB68</accession>